<protein>
    <recommendedName>
        <fullName evidence="6">TVP38/TMEM64 family membrane protein</fullName>
    </recommendedName>
</protein>
<name>A0A9D1ENA3_9FIRM</name>
<keyword evidence="3 6" id="KW-0812">Transmembrane</keyword>
<feature type="transmembrane region" description="Helical" evidence="6">
    <location>
        <begin position="207"/>
        <end position="229"/>
    </location>
</feature>
<evidence type="ECO:0000256" key="6">
    <source>
        <dbReference type="RuleBase" id="RU366058"/>
    </source>
</evidence>
<feature type="transmembrane region" description="Helical" evidence="6">
    <location>
        <begin position="21"/>
        <end position="42"/>
    </location>
</feature>
<feature type="transmembrane region" description="Helical" evidence="6">
    <location>
        <begin position="150"/>
        <end position="169"/>
    </location>
</feature>
<dbReference type="InterPro" id="IPR032816">
    <property type="entry name" value="VTT_dom"/>
</dbReference>
<evidence type="ECO:0000256" key="4">
    <source>
        <dbReference type="ARBA" id="ARBA00022989"/>
    </source>
</evidence>
<evidence type="ECO:0000256" key="5">
    <source>
        <dbReference type="ARBA" id="ARBA00023136"/>
    </source>
</evidence>
<evidence type="ECO:0000313" key="8">
    <source>
        <dbReference type="EMBL" id="HIS24077.1"/>
    </source>
</evidence>
<gene>
    <name evidence="8" type="ORF">IAD01_01580</name>
</gene>
<feature type="transmembrane region" description="Helical" evidence="6">
    <location>
        <begin position="181"/>
        <end position="201"/>
    </location>
</feature>
<comment type="similarity">
    <text evidence="6">Belongs to the TVP38/TMEM64 family.</text>
</comment>
<accession>A0A9D1ENA3</accession>
<feature type="domain" description="VTT" evidence="7">
    <location>
        <begin position="82"/>
        <end position="200"/>
    </location>
</feature>
<comment type="subcellular location">
    <subcellularLocation>
        <location evidence="1 6">Cell membrane</location>
        <topology evidence="1 6">Multi-pass membrane protein</topology>
    </subcellularLocation>
</comment>
<dbReference type="GO" id="GO:0005886">
    <property type="term" value="C:plasma membrane"/>
    <property type="evidence" value="ECO:0007669"/>
    <property type="project" value="UniProtKB-SubCell"/>
</dbReference>
<keyword evidence="5 6" id="KW-0472">Membrane</keyword>
<evidence type="ECO:0000259" key="7">
    <source>
        <dbReference type="Pfam" id="PF09335"/>
    </source>
</evidence>
<sequence length="241" mass="26412">MRKMHNTADDKSGKRKKVIRIVSLCILVAVMIFVTIICIPIVKMLSTEEGRAGLERLVDSNFLLGVCVYMFLQVLQVLVALIPGGVIQILGGVLFGNFWGTVLCSLGILAGSAIVFFMVRRFGMPVVEAFIDRKGIKKFEFLNDTKKLEITVFILFLIPGMPKDVLTYLAPLTKIKPSSFLALSMLGRFPAILLSIVFGANLSEGNILAAVVIFAVVAVVGIIGILYNGKIVAYIKSRRKM</sequence>
<evidence type="ECO:0000256" key="3">
    <source>
        <dbReference type="ARBA" id="ARBA00022692"/>
    </source>
</evidence>
<feature type="transmembrane region" description="Helical" evidence="6">
    <location>
        <begin position="62"/>
        <end position="82"/>
    </location>
</feature>
<dbReference type="Pfam" id="PF09335">
    <property type="entry name" value="VTT_dom"/>
    <property type="match status" value="1"/>
</dbReference>
<comment type="caution">
    <text evidence="8">The sequence shown here is derived from an EMBL/GenBank/DDBJ whole genome shotgun (WGS) entry which is preliminary data.</text>
</comment>
<feature type="transmembrane region" description="Helical" evidence="6">
    <location>
        <begin position="94"/>
        <end position="119"/>
    </location>
</feature>
<organism evidence="8 9">
    <name type="scientific">Candidatus Faeciplasma gallinarum</name>
    <dbReference type="NCBI Taxonomy" id="2840799"/>
    <lineage>
        <taxon>Bacteria</taxon>
        <taxon>Bacillati</taxon>
        <taxon>Bacillota</taxon>
        <taxon>Clostridia</taxon>
        <taxon>Eubacteriales</taxon>
        <taxon>Oscillospiraceae</taxon>
        <taxon>Oscillospiraceae incertae sedis</taxon>
        <taxon>Candidatus Faeciplasma</taxon>
    </lineage>
</organism>
<dbReference type="Proteomes" id="UP000823982">
    <property type="component" value="Unassembled WGS sequence"/>
</dbReference>
<dbReference type="InterPro" id="IPR015414">
    <property type="entry name" value="TMEM64"/>
</dbReference>
<reference evidence="8" key="1">
    <citation type="submission" date="2020-10" db="EMBL/GenBank/DDBJ databases">
        <authorList>
            <person name="Gilroy R."/>
        </authorList>
    </citation>
    <scope>NUCLEOTIDE SEQUENCE</scope>
    <source>
        <strain evidence="8">CHK157-1446</strain>
    </source>
</reference>
<dbReference type="PANTHER" id="PTHR12677">
    <property type="entry name" value="GOLGI APPARATUS MEMBRANE PROTEIN TVP38-RELATED"/>
    <property type="match status" value="1"/>
</dbReference>
<dbReference type="PANTHER" id="PTHR12677:SF59">
    <property type="entry name" value="GOLGI APPARATUS MEMBRANE PROTEIN TVP38-RELATED"/>
    <property type="match status" value="1"/>
</dbReference>
<keyword evidence="2 6" id="KW-1003">Cell membrane</keyword>
<evidence type="ECO:0000313" key="9">
    <source>
        <dbReference type="Proteomes" id="UP000823982"/>
    </source>
</evidence>
<dbReference type="EMBL" id="DVIR01000011">
    <property type="protein sequence ID" value="HIS24077.1"/>
    <property type="molecule type" value="Genomic_DNA"/>
</dbReference>
<keyword evidence="4 6" id="KW-1133">Transmembrane helix</keyword>
<dbReference type="AlphaFoldDB" id="A0A9D1ENA3"/>
<reference evidence="8" key="2">
    <citation type="journal article" date="2021" name="PeerJ">
        <title>Extensive microbial diversity within the chicken gut microbiome revealed by metagenomics and culture.</title>
        <authorList>
            <person name="Gilroy R."/>
            <person name="Ravi A."/>
            <person name="Getino M."/>
            <person name="Pursley I."/>
            <person name="Horton D.L."/>
            <person name="Alikhan N.F."/>
            <person name="Baker D."/>
            <person name="Gharbi K."/>
            <person name="Hall N."/>
            <person name="Watson M."/>
            <person name="Adriaenssens E.M."/>
            <person name="Foster-Nyarko E."/>
            <person name="Jarju S."/>
            <person name="Secka A."/>
            <person name="Antonio M."/>
            <person name="Oren A."/>
            <person name="Chaudhuri R.R."/>
            <person name="La Ragione R."/>
            <person name="Hildebrand F."/>
            <person name="Pallen M.J."/>
        </authorList>
    </citation>
    <scope>NUCLEOTIDE SEQUENCE</scope>
    <source>
        <strain evidence="8">CHK157-1446</strain>
    </source>
</reference>
<evidence type="ECO:0000256" key="2">
    <source>
        <dbReference type="ARBA" id="ARBA00022475"/>
    </source>
</evidence>
<evidence type="ECO:0000256" key="1">
    <source>
        <dbReference type="ARBA" id="ARBA00004651"/>
    </source>
</evidence>
<proteinExistence type="inferred from homology"/>